<dbReference type="OMA" id="RKCASTI"/>
<dbReference type="AlphaFoldDB" id="G4Z6V0"/>
<gene>
    <name evidence="1" type="ORF">PHYSODRAFT_491461</name>
</gene>
<evidence type="ECO:0000313" key="2">
    <source>
        <dbReference type="Proteomes" id="UP000002640"/>
    </source>
</evidence>
<reference evidence="1 2" key="1">
    <citation type="journal article" date="2006" name="Science">
        <title>Phytophthora genome sequences uncover evolutionary origins and mechanisms of pathogenesis.</title>
        <authorList>
            <person name="Tyler B.M."/>
            <person name="Tripathy S."/>
            <person name="Zhang X."/>
            <person name="Dehal P."/>
            <person name="Jiang R.H."/>
            <person name="Aerts A."/>
            <person name="Arredondo F.D."/>
            <person name="Baxter L."/>
            <person name="Bensasson D."/>
            <person name="Beynon J.L."/>
            <person name="Chapman J."/>
            <person name="Damasceno C.M."/>
            <person name="Dorrance A.E."/>
            <person name="Dou D."/>
            <person name="Dickerman A.W."/>
            <person name="Dubchak I.L."/>
            <person name="Garbelotto M."/>
            <person name="Gijzen M."/>
            <person name="Gordon S.G."/>
            <person name="Govers F."/>
            <person name="Grunwald N.J."/>
            <person name="Huang W."/>
            <person name="Ivors K.L."/>
            <person name="Jones R.W."/>
            <person name="Kamoun S."/>
            <person name="Krampis K."/>
            <person name="Lamour K.H."/>
            <person name="Lee M.K."/>
            <person name="McDonald W.H."/>
            <person name="Medina M."/>
            <person name="Meijer H.J."/>
            <person name="Nordberg E.K."/>
            <person name="Maclean D.J."/>
            <person name="Ospina-Giraldo M.D."/>
            <person name="Morris P.F."/>
            <person name="Phuntumart V."/>
            <person name="Putnam N.H."/>
            <person name="Rash S."/>
            <person name="Rose J.K."/>
            <person name="Sakihama Y."/>
            <person name="Salamov A.A."/>
            <person name="Savidor A."/>
            <person name="Scheuring C.F."/>
            <person name="Smith B.M."/>
            <person name="Sobral B.W."/>
            <person name="Terry A."/>
            <person name="Torto-Alalibo T.A."/>
            <person name="Win J."/>
            <person name="Xu Z."/>
            <person name="Zhang H."/>
            <person name="Grigoriev I.V."/>
            <person name="Rokhsar D.S."/>
            <person name="Boore J.L."/>
        </authorList>
    </citation>
    <scope>NUCLEOTIDE SEQUENCE [LARGE SCALE GENOMIC DNA]</scope>
    <source>
        <strain evidence="1 2">P6497</strain>
    </source>
</reference>
<proteinExistence type="predicted"/>
<organism evidence="1 2">
    <name type="scientific">Phytophthora sojae (strain P6497)</name>
    <name type="common">Soybean stem and root rot agent</name>
    <name type="synonym">Phytophthora megasperma f. sp. glycines</name>
    <dbReference type="NCBI Taxonomy" id="1094619"/>
    <lineage>
        <taxon>Eukaryota</taxon>
        <taxon>Sar</taxon>
        <taxon>Stramenopiles</taxon>
        <taxon>Oomycota</taxon>
        <taxon>Peronosporomycetes</taxon>
        <taxon>Peronosporales</taxon>
        <taxon>Peronosporaceae</taxon>
        <taxon>Phytophthora</taxon>
    </lineage>
</organism>
<protein>
    <submittedName>
        <fullName evidence="1">Uncharacterized protein</fullName>
    </submittedName>
</protein>
<sequence length="829" mass="92449">MGTRSRTLKYLPGHAARFGVAATARDEASGDVVEAVCLFCKHFGREQRADKKRKSASTVKYFRDSFRPDQYTQHHQLQHPTQWKRYKACSEQEKRRFFPLGGHNDEVVATVDIVRGAADAGHNKHPEAPKQTLPKAEERGRCFDLKASIVEIVAVLAVGFGPVESTVKTRDRLMFQYMTHHDYDGELPSSCPGWSPPPDTFQSCYVVQKDPPVYRVVVFAKAQMDLLMEMAADGLSAPQIAKSVQVFRRHAPMLLGDLKRFRVEDDVSPEYNEQQTAEFVRLGIAASMSVIAGLLEEAWAFSLELRTVDRHPKLSYLDVRAKLYSRVGGMWNAHLLAIPRYVGKCDMMMFQTLDRVLTALLPGWRRKLLGVTVDGDVPIPARIIELTQHFQTACSGSVLYRTNNSSGALQHMLQTFYASLNSGSFLQTLKALSEYARNEPSVASEMERYPDYRELLRSSMYGSTKSPIVFGKEVDMLLVHNNMLRSHFQDVVTVAMSAPSTSWWVMLELVHWVTARANAVFEVLETRHVAISQQAAVIASLAEECITGFHAQFVGKEHRPTQSHSTDCVSSDGRIAMSRSTILEFVMDSSQIARELMKHGDYATLNSIAADLAAGAVDMVASLVEFSVSLKKQDAACVNTHGTSVNHTVAVTDVLPPVLPHELAHLSPVEFVELLHAHDVTARGTLTDADIIAIREVHELLRRSYAEDEGIRYALGQCTQDTSFDVAWSLVDSRFSSLEAFAGGLATARPLDTVAFSDQRARDLVVRPKDLEEARLLLADFELESALHAQQLPSLTKLQEEIYDRELSENRSRLMYALQKTSEGTNTGA</sequence>
<accession>G4Z6V0</accession>
<dbReference type="Proteomes" id="UP000002640">
    <property type="component" value="Unassembled WGS sequence"/>
</dbReference>
<dbReference type="PANTHER" id="PTHR37067:SF3">
    <property type="entry name" value="PX DOMAIN-CONTAINING PROTEIN"/>
    <property type="match status" value="1"/>
</dbReference>
<name>G4Z6V0_PHYSP</name>
<evidence type="ECO:0000313" key="1">
    <source>
        <dbReference type="EMBL" id="EGZ21006.1"/>
    </source>
</evidence>
<dbReference type="RefSeq" id="XP_009523723.1">
    <property type="nucleotide sequence ID" value="XM_009525428.1"/>
</dbReference>
<dbReference type="EMBL" id="JH159153">
    <property type="protein sequence ID" value="EGZ21006.1"/>
    <property type="molecule type" value="Genomic_DNA"/>
</dbReference>
<keyword evidence="2" id="KW-1185">Reference proteome</keyword>
<dbReference type="PANTHER" id="PTHR37067">
    <property type="entry name" value="PX DOMAIN-CONTAINING PROTEIN"/>
    <property type="match status" value="1"/>
</dbReference>
<dbReference type="InParanoid" id="G4Z6V0"/>
<dbReference type="GeneID" id="20656704"/>
<dbReference type="STRING" id="1094619.G4Z6V0"/>
<dbReference type="KEGG" id="psoj:PHYSODRAFT_491461"/>